<name>A0A0R2TV09_9GAMM</name>
<dbReference type="Gene3D" id="3.40.50.150">
    <property type="entry name" value="Vaccinia Virus protein VP39"/>
    <property type="match status" value="1"/>
</dbReference>
<dbReference type="EMBL" id="LICA01000677">
    <property type="protein sequence ID" value="KRO90680.1"/>
    <property type="molecule type" value="Genomic_DNA"/>
</dbReference>
<gene>
    <name evidence="2" type="ORF">ABS24_09730</name>
</gene>
<dbReference type="Proteomes" id="UP000051213">
    <property type="component" value="Unassembled WGS sequence"/>
</dbReference>
<feature type="domain" description="Methyltransferase type 11" evidence="1">
    <location>
        <begin position="85"/>
        <end position="133"/>
    </location>
</feature>
<proteinExistence type="predicted"/>
<dbReference type="CDD" id="cd02440">
    <property type="entry name" value="AdoMet_MTases"/>
    <property type="match status" value="1"/>
</dbReference>
<dbReference type="Pfam" id="PF08241">
    <property type="entry name" value="Methyltransf_11"/>
    <property type="match status" value="1"/>
</dbReference>
<evidence type="ECO:0000313" key="2">
    <source>
        <dbReference type="EMBL" id="KRO90680.1"/>
    </source>
</evidence>
<dbReference type="AlphaFoldDB" id="A0A0R2TV09"/>
<organism evidence="2 3">
    <name type="scientific">SAR92 bacterium BACL26 MAG-121220-bin70</name>
    <dbReference type="NCBI Taxonomy" id="1655626"/>
    <lineage>
        <taxon>Bacteria</taxon>
        <taxon>Pseudomonadati</taxon>
        <taxon>Pseudomonadota</taxon>
        <taxon>Gammaproteobacteria</taxon>
        <taxon>Cellvibrionales</taxon>
        <taxon>Porticoccaceae</taxon>
        <taxon>SAR92 clade</taxon>
    </lineage>
</organism>
<comment type="caution">
    <text evidence="2">The sequence shown here is derived from an EMBL/GenBank/DDBJ whole genome shotgun (WGS) entry which is preliminary data.</text>
</comment>
<feature type="non-terminal residue" evidence="2">
    <location>
        <position position="246"/>
    </location>
</feature>
<reference evidence="2 3" key="1">
    <citation type="submission" date="2015-10" db="EMBL/GenBank/DDBJ databases">
        <title>Metagenome-Assembled Genomes uncover a global brackish microbiome.</title>
        <authorList>
            <person name="Hugerth L.W."/>
            <person name="Larsson J."/>
            <person name="Alneberg J."/>
            <person name="Lindh M.V."/>
            <person name="Legrand C."/>
            <person name="Pinhassi J."/>
            <person name="Andersson A.F."/>
        </authorList>
    </citation>
    <scope>NUCLEOTIDE SEQUENCE [LARGE SCALE GENOMIC DNA]</scope>
    <source>
        <strain evidence="2">BACL26 MAG-121220-bin70</strain>
    </source>
</reference>
<evidence type="ECO:0000313" key="3">
    <source>
        <dbReference type="Proteomes" id="UP000051213"/>
    </source>
</evidence>
<dbReference type="InterPro" id="IPR029063">
    <property type="entry name" value="SAM-dependent_MTases_sf"/>
</dbReference>
<evidence type="ECO:0000259" key="1">
    <source>
        <dbReference type="Pfam" id="PF08241"/>
    </source>
</evidence>
<sequence length="246" mass="27568">MLKRFDIEDLGVTSAGLLNWSESAFASYIMSVERRIFTKKYGHLPGYRFLRLGLSPSQETLDCFSQIHRFGVQSQVLGNIAEMSAAADFSDLPLPSEVVDVVLLQHSVEFSESPKASLNEALRVLSPGGHLIICVFNPMGPTGLIKFPMQLVTNRPQYRFHNLRKGRLIDWLTLLNCEVLDVDHGAYHWPRRLAAGASDGQKPLAMREDISPWDNACEKIRLPVGNFYMIHAVKRVARGISSSSRV</sequence>
<accession>A0A0R2TV09</accession>
<dbReference type="InterPro" id="IPR013216">
    <property type="entry name" value="Methyltransf_11"/>
</dbReference>
<protein>
    <recommendedName>
        <fullName evidence="1">Methyltransferase type 11 domain-containing protein</fullName>
    </recommendedName>
</protein>
<dbReference type="GO" id="GO:0008757">
    <property type="term" value="F:S-adenosylmethionine-dependent methyltransferase activity"/>
    <property type="evidence" value="ECO:0007669"/>
    <property type="project" value="InterPro"/>
</dbReference>
<dbReference type="SUPFAM" id="SSF53335">
    <property type="entry name" value="S-adenosyl-L-methionine-dependent methyltransferases"/>
    <property type="match status" value="1"/>
</dbReference>